<dbReference type="EMBL" id="NIVC01000714">
    <property type="protein sequence ID" value="PAA77953.1"/>
    <property type="molecule type" value="Genomic_DNA"/>
</dbReference>
<evidence type="ECO:0000256" key="12">
    <source>
        <dbReference type="ARBA" id="ARBA00023157"/>
    </source>
</evidence>
<evidence type="ECO:0000256" key="4">
    <source>
        <dbReference type="ARBA" id="ARBA00008006"/>
    </source>
</evidence>
<comment type="caution">
    <text evidence="14">The sequence shown here is derived from an EMBL/GenBank/DDBJ whole genome shotgun (WGS) entry which is preliminary data.</text>
</comment>
<keyword evidence="12" id="KW-1015">Disulfide bond</keyword>
<evidence type="ECO:0000256" key="9">
    <source>
        <dbReference type="ARBA" id="ARBA00022982"/>
    </source>
</evidence>
<dbReference type="PANTHER" id="PTHR20900">
    <property type="entry name" value="NADH:UBIQUINONE OXIDOREDUCTASE B18-LIKE SUBUNIT"/>
    <property type="match status" value="1"/>
</dbReference>
<evidence type="ECO:0000256" key="11">
    <source>
        <dbReference type="ARBA" id="ARBA00023136"/>
    </source>
</evidence>
<comment type="function">
    <text evidence="1">Accessory subunit of the mitochondrial membrane respiratory chain NADH dehydrogenase (Complex I), that is believed not to be involved in catalysis. Complex I functions in the transfer of electrons from NADH to the respiratory chain. The immediate electron acceptor for the enzyme is believed to be ubiquinone.</text>
</comment>
<proteinExistence type="inferred from homology"/>
<keyword evidence="9" id="KW-0249">Electron transport</keyword>
<dbReference type="Proteomes" id="UP000215902">
    <property type="component" value="Unassembled WGS sequence"/>
</dbReference>
<protein>
    <recommendedName>
        <fullName evidence="5">NADH dehydrogenase [ubiquinone] 1 beta subcomplex subunit 7</fullName>
    </recommendedName>
</protein>
<dbReference type="GO" id="GO:0005743">
    <property type="term" value="C:mitochondrial inner membrane"/>
    <property type="evidence" value="ECO:0007669"/>
    <property type="project" value="UniProtKB-SubCell"/>
</dbReference>
<evidence type="ECO:0000313" key="14">
    <source>
        <dbReference type="EMBL" id="PAA77953.1"/>
    </source>
</evidence>
<dbReference type="GO" id="GO:0005758">
    <property type="term" value="C:mitochondrial intermembrane space"/>
    <property type="evidence" value="ECO:0007669"/>
    <property type="project" value="UniProtKB-SubCell"/>
</dbReference>
<evidence type="ECO:0000313" key="13">
    <source>
        <dbReference type="EMBL" id="PAA59504.1"/>
    </source>
</evidence>
<keyword evidence="7" id="KW-0679">Respiratory chain</keyword>
<organism evidence="14 16">
    <name type="scientific">Macrostomum lignano</name>
    <dbReference type="NCBI Taxonomy" id="282301"/>
    <lineage>
        <taxon>Eukaryota</taxon>
        <taxon>Metazoa</taxon>
        <taxon>Spiralia</taxon>
        <taxon>Lophotrochozoa</taxon>
        <taxon>Platyhelminthes</taxon>
        <taxon>Rhabditophora</taxon>
        <taxon>Macrostomorpha</taxon>
        <taxon>Macrostomida</taxon>
        <taxon>Macrostomidae</taxon>
        <taxon>Macrostomum</taxon>
    </lineage>
</organism>
<evidence type="ECO:0000256" key="2">
    <source>
        <dbReference type="ARBA" id="ARBA00004569"/>
    </source>
</evidence>
<evidence type="ECO:0000313" key="16">
    <source>
        <dbReference type="Proteomes" id="UP000215902"/>
    </source>
</evidence>
<dbReference type="EMBL" id="NIVC01000529">
    <property type="protein sequence ID" value="PAA81446.1"/>
    <property type="molecule type" value="Genomic_DNA"/>
</dbReference>
<keyword evidence="11" id="KW-0472">Membrane</keyword>
<sequence length="130" mass="15513">MGQALVPDRLKHMHDMYLNPDAAPDLIKGSRFDPLLGFPNGRKERPMPPITEDEMIMAGLPEQQRDYCAHWYLAFFKCRYQYKARSFWKCADVLHGVEQCQYDDRVLRMKEHERERRLMLRQAKGQLELE</sequence>
<dbReference type="PANTHER" id="PTHR20900:SF0">
    <property type="entry name" value="NADH DEHYDROGENASE [UBIQUINONE] 1 BETA SUBCOMPLEX SUBUNIT 7"/>
    <property type="match status" value="1"/>
</dbReference>
<evidence type="ECO:0000256" key="7">
    <source>
        <dbReference type="ARBA" id="ARBA00022660"/>
    </source>
</evidence>
<dbReference type="AlphaFoldDB" id="A0A267FW43"/>
<evidence type="ECO:0000256" key="5">
    <source>
        <dbReference type="ARBA" id="ARBA00018677"/>
    </source>
</evidence>
<evidence type="ECO:0000256" key="6">
    <source>
        <dbReference type="ARBA" id="ARBA00022448"/>
    </source>
</evidence>
<keyword evidence="6" id="KW-0813">Transport</keyword>
<accession>A0A267FW43</accession>
<gene>
    <name evidence="15" type="ORF">BOX15_Mlig011448g3</name>
    <name evidence="14" type="ORF">BOX15_Mlig024763g1</name>
    <name evidence="13" type="ORF">BOX15_Mlig028097g3</name>
</gene>
<evidence type="ECO:0000256" key="10">
    <source>
        <dbReference type="ARBA" id="ARBA00023128"/>
    </source>
</evidence>
<name>A0A267FW43_9PLAT</name>
<dbReference type="InterPro" id="IPR008698">
    <property type="entry name" value="NDUB7"/>
</dbReference>
<evidence type="ECO:0000256" key="1">
    <source>
        <dbReference type="ARBA" id="ARBA00003195"/>
    </source>
</evidence>
<keyword evidence="8" id="KW-0999">Mitochondrion inner membrane</keyword>
<dbReference type="OrthoDB" id="268414at2759"/>
<reference evidence="14 16" key="1">
    <citation type="submission" date="2017-06" db="EMBL/GenBank/DDBJ databases">
        <title>A platform for efficient transgenesis in Macrostomum lignano, a flatworm model organism for stem cell research.</title>
        <authorList>
            <person name="Berezikov E."/>
        </authorList>
    </citation>
    <scope>NUCLEOTIDE SEQUENCE [LARGE SCALE GENOMIC DNA]</scope>
    <source>
        <strain evidence="14">DV1</strain>
        <tissue evidence="14">Whole organism</tissue>
    </source>
</reference>
<comment type="subcellular location">
    <subcellularLocation>
        <location evidence="3">Mitochondrion inner membrane</location>
        <topology evidence="3">Peripheral membrane protein</topology>
    </subcellularLocation>
    <subcellularLocation>
        <location evidence="2">Mitochondrion intermembrane space</location>
    </subcellularLocation>
</comment>
<evidence type="ECO:0000256" key="8">
    <source>
        <dbReference type="ARBA" id="ARBA00022792"/>
    </source>
</evidence>
<keyword evidence="16" id="KW-1185">Reference proteome</keyword>
<keyword evidence="10" id="KW-0496">Mitochondrion</keyword>
<dbReference type="EMBL" id="NIVC01002256">
    <property type="protein sequence ID" value="PAA59504.1"/>
    <property type="molecule type" value="Genomic_DNA"/>
</dbReference>
<evidence type="ECO:0000313" key="15">
    <source>
        <dbReference type="EMBL" id="PAA81446.1"/>
    </source>
</evidence>
<evidence type="ECO:0000256" key="3">
    <source>
        <dbReference type="ARBA" id="ARBA00004637"/>
    </source>
</evidence>
<dbReference type="STRING" id="282301.A0A267FW43"/>
<comment type="similarity">
    <text evidence="4">Belongs to the complex I NDUFB7 subunit family.</text>
</comment>
<dbReference type="Pfam" id="PF05676">
    <property type="entry name" value="NDUF_B7"/>
    <property type="match status" value="1"/>
</dbReference>